<sequence>MKTIQRASLLSLSIAKKKDQKNDVPLSLSAYKRFTKYLVCGLICFEIIRLDSGFLNSLLDSFSPAFYRFIILSSDFVFQTFSLESVLHTLFAILEFFRDD</sequence>
<name>V6I2A8_9LEPT</name>
<keyword evidence="2" id="KW-1185">Reference proteome</keyword>
<dbReference type="AlphaFoldDB" id="V6I2A8"/>
<dbReference type="EMBL" id="AHMT02000015">
    <property type="protein sequence ID" value="EQA64011.1"/>
    <property type="molecule type" value="Genomic_DNA"/>
</dbReference>
<organism evidence="1 2">
    <name type="scientific">Leptospira alexanderi serovar Manhao 3 str. L 60</name>
    <dbReference type="NCBI Taxonomy" id="1049759"/>
    <lineage>
        <taxon>Bacteria</taxon>
        <taxon>Pseudomonadati</taxon>
        <taxon>Spirochaetota</taxon>
        <taxon>Spirochaetia</taxon>
        <taxon>Leptospirales</taxon>
        <taxon>Leptospiraceae</taxon>
        <taxon>Leptospira</taxon>
    </lineage>
</organism>
<dbReference type="Proteomes" id="UP000018747">
    <property type="component" value="Unassembled WGS sequence"/>
</dbReference>
<evidence type="ECO:0000313" key="1">
    <source>
        <dbReference type="EMBL" id="EQA64011.1"/>
    </source>
</evidence>
<accession>V6I2A8</accession>
<proteinExistence type="predicted"/>
<comment type="caution">
    <text evidence="1">The sequence shown here is derived from an EMBL/GenBank/DDBJ whole genome shotgun (WGS) entry which is preliminary data.</text>
</comment>
<protein>
    <submittedName>
        <fullName evidence="1">Uncharacterized protein</fullName>
    </submittedName>
</protein>
<gene>
    <name evidence="1" type="ORF">LEP1GSC062_0861</name>
</gene>
<reference evidence="1" key="1">
    <citation type="submission" date="2013-05" db="EMBL/GenBank/DDBJ databases">
        <authorList>
            <person name="Harkins D.M."/>
            <person name="Durkin A.S."/>
            <person name="Brinkac L.M."/>
            <person name="Haft D.H."/>
            <person name="Selengut J.D."/>
            <person name="Sanka R."/>
            <person name="DePew J."/>
            <person name="Purushe J."/>
            <person name="Hartskeerl R.A."/>
            <person name="Ahmed A."/>
            <person name="van der Linden H."/>
            <person name="Goris M.G.A."/>
            <person name="Vinetz J.M."/>
            <person name="Sutton G.G."/>
            <person name="Nierman W.C."/>
            <person name="Fouts D.E."/>
        </authorList>
    </citation>
    <scope>NUCLEOTIDE SEQUENCE [LARGE SCALE GENOMIC DNA]</scope>
    <source>
        <strain evidence="1">L 60</strain>
    </source>
</reference>
<evidence type="ECO:0000313" key="2">
    <source>
        <dbReference type="Proteomes" id="UP000018747"/>
    </source>
</evidence>